<dbReference type="AlphaFoldDB" id="A0A7W2AHJ8"/>
<proteinExistence type="predicted"/>
<dbReference type="Gene3D" id="3.20.20.140">
    <property type="entry name" value="Metal-dependent hydrolases"/>
    <property type="match status" value="1"/>
</dbReference>
<comment type="caution">
    <text evidence="1">The sequence shown here is derived from an EMBL/GenBank/DDBJ whole genome shotgun (WGS) entry which is preliminary data.</text>
</comment>
<organism evidence="1 2">
    <name type="scientific">Thermoactinomyces daqus</name>
    <dbReference type="NCBI Taxonomy" id="1329516"/>
    <lineage>
        <taxon>Bacteria</taxon>
        <taxon>Bacillati</taxon>
        <taxon>Bacillota</taxon>
        <taxon>Bacilli</taxon>
        <taxon>Bacillales</taxon>
        <taxon>Thermoactinomycetaceae</taxon>
        <taxon>Thermoactinomyces</taxon>
    </lineage>
</organism>
<reference evidence="1 2" key="1">
    <citation type="submission" date="2020-07" db="EMBL/GenBank/DDBJ databases">
        <authorList>
            <person name="Feng H."/>
        </authorList>
    </citation>
    <scope>NUCLEOTIDE SEQUENCE [LARGE SCALE GENOMIC DNA]</scope>
    <source>
        <strain evidence="2">s-11</strain>
    </source>
</reference>
<dbReference type="CDD" id="cd01301">
    <property type="entry name" value="rDP_like"/>
    <property type="match status" value="1"/>
</dbReference>
<dbReference type="RefSeq" id="WP_033099678.1">
    <property type="nucleotide sequence ID" value="NZ_JACEIP010000005.1"/>
</dbReference>
<dbReference type="PANTHER" id="PTHR10443:SF12">
    <property type="entry name" value="DIPEPTIDASE"/>
    <property type="match status" value="1"/>
</dbReference>
<dbReference type="OrthoDB" id="9804920at2"/>
<keyword evidence="2" id="KW-1185">Reference proteome</keyword>
<dbReference type="Proteomes" id="UP000530514">
    <property type="component" value="Unassembled WGS sequence"/>
</dbReference>
<dbReference type="GO" id="GO:0006508">
    <property type="term" value="P:proteolysis"/>
    <property type="evidence" value="ECO:0007669"/>
    <property type="project" value="InterPro"/>
</dbReference>
<dbReference type="SUPFAM" id="SSF51556">
    <property type="entry name" value="Metallo-dependent hydrolases"/>
    <property type="match status" value="1"/>
</dbReference>
<dbReference type="Pfam" id="PF01244">
    <property type="entry name" value="Peptidase_M19"/>
    <property type="match status" value="1"/>
</dbReference>
<dbReference type="PANTHER" id="PTHR10443">
    <property type="entry name" value="MICROSOMAL DIPEPTIDASE"/>
    <property type="match status" value="1"/>
</dbReference>
<accession>A0A7W2AHJ8</accession>
<sequence>MQWLDGHCDVLSKMWKDPVKHKFYDPQSKLDSSYFNLREATVALQVFAVWVPETVAKAQRLQVALKQIDLFYEEIIQDEQNVILIADRKRLRECSPERIGALLLLEGADALQGELANLRLLWRLGIRQMGLTWNYANEVADGIEEERGGGLTRFGRQVIEEMKRLRMILDVSHLSVKGFWEVIGEEELPILASHSNCRAICPHKRNLEDDQIRALIERDGRIGVTFVPSFVHVSYPDASISHVLKHIDHLCGLGGEDYIFFGSDFDGISYKIKHLESYRYIHYLTEALLKAFPESSVKKWSWENGYRFYEKQLSL</sequence>
<dbReference type="PROSITE" id="PS51365">
    <property type="entry name" value="RENAL_DIPEPTIDASE_2"/>
    <property type="match status" value="1"/>
</dbReference>
<dbReference type="InterPro" id="IPR008257">
    <property type="entry name" value="Pept_M19"/>
</dbReference>
<dbReference type="InterPro" id="IPR032466">
    <property type="entry name" value="Metal_Hydrolase"/>
</dbReference>
<name>A0A7W2AHJ8_9BACL</name>
<dbReference type="EMBL" id="JACEIP010000005">
    <property type="protein sequence ID" value="MBA4542235.1"/>
    <property type="molecule type" value="Genomic_DNA"/>
</dbReference>
<gene>
    <name evidence="1" type="ORF">H1164_04880</name>
</gene>
<dbReference type="GO" id="GO:0070573">
    <property type="term" value="F:metallodipeptidase activity"/>
    <property type="evidence" value="ECO:0007669"/>
    <property type="project" value="InterPro"/>
</dbReference>
<protein>
    <submittedName>
        <fullName evidence="1">Membrane dipeptidase</fullName>
    </submittedName>
</protein>
<evidence type="ECO:0000313" key="1">
    <source>
        <dbReference type="EMBL" id="MBA4542235.1"/>
    </source>
</evidence>
<evidence type="ECO:0000313" key="2">
    <source>
        <dbReference type="Proteomes" id="UP000530514"/>
    </source>
</evidence>